<evidence type="ECO:0000256" key="3">
    <source>
        <dbReference type="ARBA" id="ARBA00022692"/>
    </source>
</evidence>
<dbReference type="InterPro" id="IPR000515">
    <property type="entry name" value="MetI-like"/>
</dbReference>
<dbReference type="InterPro" id="IPR035906">
    <property type="entry name" value="MetI-like_sf"/>
</dbReference>
<proteinExistence type="inferred from homology"/>
<comment type="caution">
    <text evidence="8">The sequence shown here is derived from an EMBL/GenBank/DDBJ whole genome shotgun (WGS) entry which is preliminary data.</text>
</comment>
<dbReference type="GO" id="GO:0005886">
    <property type="term" value="C:plasma membrane"/>
    <property type="evidence" value="ECO:0007669"/>
    <property type="project" value="UniProtKB-SubCell"/>
</dbReference>
<sequence>MSLERFNRSLLYGVLIVLAILYLVPIYVMLITSVKGLQEITLDQMWALPKHFNLGGYQEAFKKLIPNLTNSFLLAIPATLLSALLGSLNGYILSKWKFKGADVLFTLMLFGMFIPYQSILIPLIQFLQMIKLYNSIPGLILVHVVYGLPICTLMFRNFYVGVPNEVLESAKIDGNGFFGIYRYMMIPLSLTGFVVVGIWQFTSVWNEFLFAVTLTTQKQQPIMVALQNLSGSQIVQWNVQMAGAILAALPTLLVYMFLSRYFIRGLLAGSIKG</sequence>
<feature type="transmembrane region" description="Helical" evidence="6">
    <location>
        <begin position="136"/>
        <end position="159"/>
    </location>
</feature>
<accession>A0A7X3CUN1</accession>
<comment type="subcellular location">
    <subcellularLocation>
        <location evidence="6">Cell membrane</location>
        <topology evidence="6">Multi-pass membrane protein</topology>
    </subcellularLocation>
    <subcellularLocation>
        <location evidence="1">Membrane</location>
        <topology evidence="1">Multi-pass membrane protein</topology>
    </subcellularLocation>
</comment>
<name>A0A7X3CUN1_9BACL</name>
<keyword evidence="2 6" id="KW-0813">Transport</keyword>
<feature type="transmembrane region" description="Helical" evidence="6">
    <location>
        <begin position="180"/>
        <end position="201"/>
    </location>
</feature>
<evidence type="ECO:0000256" key="1">
    <source>
        <dbReference type="ARBA" id="ARBA00004141"/>
    </source>
</evidence>
<feature type="transmembrane region" description="Helical" evidence="6">
    <location>
        <begin position="237"/>
        <end position="258"/>
    </location>
</feature>
<dbReference type="CDD" id="cd06261">
    <property type="entry name" value="TM_PBP2"/>
    <property type="match status" value="1"/>
</dbReference>
<dbReference type="GO" id="GO:0055085">
    <property type="term" value="P:transmembrane transport"/>
    <property type="evidence" value="ECO:0007669"/>
    <property type="project" value="InterPro"/>
</dbReference>
<protein>
    <submittedName>
        <fullName evidence="8">ABC transporter permease subunit</fullName>
    </submittedName>
</protein>
<evidence type="ECO:0000256" key="5">
    <source>
        <dbReference type="ARBA" id="ARBA00023136"/>
    </source>
</evidence>
<keyword evidence="4 6" id="KW-1133">Transmembrane helix</keyword>
<feature type="domain" description="ABC transmembrane type-1" evidence="7">
    <location>
        <begin position="68"/>
        <end position="258"/>
    </location>
</feature>
<feature type="transmembrane region" description="Helical" evidence="6">
    <location>
        <begin position="72"/>
        <end position="92"/>
    </location>
</feature>
<evidence type="ECO:0000256" key="2">
    <source>
        <dbReference type="ARBA" id="ARBA00022448"/>
    </source>
</evidence>
<gene>
    <name evidence="8" type="ORF">GNP93_16700</name>
</gene>
<keyword evidence="5 6" id="KW-0472">Membrane</keyword>
<dbReference type="Gene3D" id="1.10.3720.10">
    <property type="entry name" value="MetI-like"/>
    <property type="match status" value="1"/>
</dbReference>
<feature type="transmembrane region" description="Helical" evidence="6">
    <location>
        <begin position="104"/>
        <end position="124"/>
    </location>
</feature>
<evidence type="ECO:0000256" key="6">
    <source>
        <dbReference type="RuleBase" id="RU363032"/>
    </source>
</evidence>
<reference evidence="8 9" key="1">
    <citation type="submission" date="2019-11" db="EMBL/GenBank/DDBJ databases">
        <title>Draft genome sequences of five Paenibacillus species of dairy origin.</title>
        <authorList>
            <person name="Olajide A.M."/>
            <person name="Chen S."/>
            <person name="Lapointe G."/>
        </authorList>
    </citation>
    <scope>NUCLEOTIDE SEQUENCE [LARGE SCALE GENOMIC DNA]</scope>
    <source>
        <strain evidence="8 9">2CS3</strain>
    </source>
</reference>
<evidence type="ECO:0000259" key="7">
    <source>
        <dbReference type="PROSITE" id="PS50928"/>
    </source>
</evidence>
<keyword evidence="9" id="KW-1185">Reference proteome</keyword>
<evidence type="ECO:0000256" key="4">
    <source>
        <dbReference type="ARBA" id="ARBA00022989"/>
    </source>
</evidence>
<evidence type="ECO:0000313" key="9">
    <source>
        <dbReference type="Proteomes" id="UP000450917"/>
    </source>
</evidence>
<dbReference type="PANTHER" id="PTHR43879">
    <property type="entry name" value="ABC TRANSPORTER PERMEASE PROTEIN"/>
    <property type="match status" value="1"/>
</dbReference>
<dbReference type="Proteomes" id="UP000450917">
    <property type="component" value="Unassembled WGS sequence"/>
</dbReference>
<dbReference type="PANTHER" id="PTHR43879:SF1">
    <property type="entry name" value="GLUCOSE IMPORT SYSTEM PERMEASE PROTEIN GLCU"/>
    <property type="match status" value="1"/>
</dbReference>
<dbReference type="RefSeq" id="WP_054799339.1">
    <property type="nucleotide sequence ID" value="NZ_JARTHJ010000002.1"/>
</dbReference>
<evidence type="ECO:0000313" key="8">
    <source>
        <dbReference type="EMBL" id="MUG72312.1"/>
    </source>
</evidence>
<organism evidence="8 9">
    <name type="scientific">Paenibacillus validus</name>
    <dbReference type="NCBI Taxonomy" id="44253"/>
    <lineage>
        <taxon>Bacteria</taxon>
        <taxon>Bacillati</taxon>
        <taxon>Bacillota</taxon>
        <taxon>Bacilli</taxon>
        <taxon>Bacillales</taxon>
        <taxon>Paenibacillaceae</taxon>
        <taxon>Paenibacillus</taxon>
    </lineage>
</organism>
<dbReference type="AlphaFoldDB" id="A0A7X3CUN1"/>
<feature type="transmembrane region" description="Helical" evidence="6">
    <location>
        <begin position="12"/>
        <end position="32"/>
    </location>
</feature>
<keyword evidence="3 6" id="KW-0812">Transmembrane</keyword>
<comment type="similarity">
    <text evidence="6">Belongs to the binding-protein-dependent transport system permease family.</text>
</comment>
<dbReference type="EMBL" id="WNZX01000014">
    <property type="protein sequence ID" value="MUG72312.1"/>
    <property type="molecule type" value="Genomic_DNA"/>
</dbReference>
<dbReference type="SUPFAM" id="SSF161098">
    <property type="entry name" value="MetI-like"/>
    <property type="match status" value="1"/>
</dbReference>
<dbReference type="PROSITE" id="PS50928">
    <property type="entry name" value="ABC_TM1"/>
    <property type="match status" value="1"/>
</dbReference>
<dbReference type="Pfam" id="PF00528">
    <property type="entry name" value="BPD_transp_1"/>
    <property type="match status" value="1"/>
</dbReference>